<gene>
    <name evidence="5" type="ORF">HKI87_02g13100</name>
</gene>
<dbReference type="SUPFAM" id="SSF49562">
    <property type="entry name" value="C2 domain (Calcium/lipid-binding domain, CaLB)"/>
    <property type="match status" value="1"/>
</dbReference>
<protein>
    <submittedName>
        <fullName evidence="5">Coiled-coil and C2 domain-containing protein</fullName>
    </submittedName>
</protein>
<keyword evidence="6" id="KW-1185">Reference proteome</keyword>
<feature type="domain" description="CEP76/DRC7 peptidase-like" evidence="4">
    <location>
        <begin position="1161"/>
        <end position="1287"/>
    </location>
</feature>
<evidence type="ECO:0000259" key="3">
    <source>
        <dbReference type="Pfam" id="PF15625"/>
    </source>
</evidence>
<keyword evidence="1" id="KW-0175">Coiled coil</keyword>
<organism evidence="5 6">
    <name type="scientific">Chloropicon roscoffensis</name>
    <dbReference type="NCBI Taxonomy" id="1461544"/>
    <lineage>
        <taxon>Eukaryota</taxon>
        <taxon>Viridiplantae</taxon>
        <taxon>Chlorophyta</taxon>
        <taxon>Chloropicophyceae</taxon>
        <taxon>Chloropicales</taxon>
        <taxon>Chloropicaceae</taxon>
        <taxon>Chloropicon</taxon>
    </lineage>
</organism>
<feature type="region of interest" description="Disordered" evidence="2">
    <location>
        <begin position="1"/>
        <end position="51"/>
    </location>
</feature>
<dbReference type="EMBL" id="CP151502">
    <property type="protein sequence ID" value="WZN59784.1"/>
    <property type="molecule type" value="Genomic_DNA"/>
</dbReference>
<dbReference type="PANTHER" id="PTHR20837:SF0">
    <property type="entry name" value="COILED-COIL AND C2 DOMAIN-CONTAINING PROTEIN 2A"/>
    <property type="match status" value="1"/>
</dbReference>
<dbReference type="GO" id="GO:0035869">
    <property type="term" value="C:ciliary transition zone"/>
    <property type="evidence" value="ECO:0007669"/>
    <property type="project" value="TreeGrafter"/>
</dbReference>
<accession>A0AAX4P1G4</accession>
<name>A0AAX4P1G4_9CHLO</name>
<feature type="compositionally biased region" description="Basic and acidic residues" evidence="2">
    <location>
        <begin position="1"/>
        <end position="16"/>
    </location>
</feature>
<dbReference type="GO" id="GO:1905515">
    <property type="term" value="P:non-motile cilium assembly"/>
    <property type="evidence" value="ECO:0007669"/>
    <property type="project" value="TreeGrafter"/>
</dbReference>
<evidence type="ECO:0000256" key="2">
    <source>
        <dbReference type="SAM" id="MobiDB-lite"/>
    </source>
</evidence>
<evidence type="ECO:0000313" key="5">
    <source>
        <dbReference type="EMBL" id="WZN59784.1"/>
    </source>
</evidence>
<dbReference type="Proteomes" id="UP001472866">
    <property type="component" value="Chromosome 02"/>
</dbReference>
<dbReference type="InterPro" id="IPR052434">
    <property type="entry name" value="Tectonic-like_complex_comp"/>
</dbReference>
<dbReference type="InterPro" id="IPR056290">
    <property type="entry name" value="CEPT76/DRC7_peptidase-like_dom"/>
</dbReference>
<evidence type="ECO:0000259" key="4">
    <source>
        <dbReference type="Pfam" id="PF24656"/>
    </source>
</evidence>
<proteinExistence type="predicted"/>
<evidence type="ECO:0000313" key="6">
    <source>
        <dbReference type="Proteomes" id="UP001472866"/>
    </source>
</evidence>
<sequence length="1452" mass="163954">MEEITPVREEGEREEGTPSEQPATSSTADKETPKARKDAAGAENENDAQAENELVFSIAKTKARSWTSLFYGTEAEAKVLRGRSENSAAVEAIREREEEGLFVPSVPAGSSRRVRDEILSSGGKTSEISWSHTTAPVALQRFGPSEDPDSVSRPIRKFVPNTPHLKVYHASPHKVVDSSVDDQSFQLDVHVGTVEFTCHPLMTREAHLTAQLKRCYRDYKRRERANMKDFYERKIETLEESILGARDAAFGGFGDRLPRESSGSLTNLKQLELGLIDARQKLAREEEEEERVTRELLSTYEALCSVRRDQGSANTDLELRVVEEPADLKRAEARFKLDCRLLAAEREDVEGLDEYSQLSGVSFQPRRVDCTALSYLSLKKHRALQLEELRAALAEGVQPPLPRSERNDAERRVIQLEQKLVELGEFPTRVAVSDAVFAERARAAEAEARAAYEAVHAVPRQKIVLFVSTPQGGAAAGPPERKLTSDPRGMQKLRLSAKLLINDKEVGQTEEFTINPNFTVDFNWSFSVQVYRWPEKARLQLYERNSILQSKHLISETKLGIPMGEGDFEDLHPLSYEFSATVPFSPSWSATPQTLYMGGDAFVHCRWANKMDLLLGGRDGDDLEAGSAYEASVNPLAQRVAPKPPQYVTETMSRSLEFRQSIRDNKARLREWLKTNKIDPNDPKNFDFIYLIDADVDRLDIREGGGVYSVALPDDVKLEQDPLVGRKRQVLLRSRWDKKLPSLNETTSQSAPIPLNDRAIAMPATMVNQDLASRDQAMSQRRFQASKIASSKEALEIIERRNNKIHKFLVRTKKKIKMARLATQKMKEIRLEDTVKEVILPEIKLDLRFLKKLFAQNRKLRPKRRALKNIAIAPDAVEIVVGIEKGMHLPVRTQEGAGDEAEGATPTKVPKPKVTKKAAADHKLLRPYIEVIFQGKRSYSHISEGRSPIWNHEVRFPFSSVSGKITPSSLLSCKDRVTLNIFDLGDEDLEDEPEGNISEAGAKARKAPGVFLGTTSVPVSSIYRGRICQGNFPLQVPTVLLGYNRSKRDCSLSLYCTLQPSVSPPEPPKTSLLSRESDEVMAQSEVWVSHLRSLRQCKHREFKPLVPNSENVLNLITRFISPLPLPPGYSAATTPEMLRVAKLVSLIPHVDSQEEFEDISEIWLGCDDFLTMCAGDSKVHAITLCNFFLRFGHDAYVVAGRSHAQAEAYFVLTTNTPEGEEESASKRVKVWSPYTGRFCAAEDSGNELVSVSMIFNSKNVWANVQAHNEPWYMEWGERDNASEWLPFFGAALPAQELATNQKVPRYFKFKSIFFIELEASIEREVMNAITSARTYEYTHFNRRCSRMMKSLLQDLSKADQRGSISNEDLDSIKRRHDEELSSISRMYRIQGQPLCFPLTYMSEIQRAVLNTGIHKDYRNDVEMAVGVHVQYTDVNYICAIWVYVARLKKLWK</sequence>
<feature type="region of interest" description="Disordered" evidence="2">
    <location>
        <begin position="894"/>
        <end position="916"/>
    </location>
</feature>
<dbReference type="PANTHER" id="PTHR20837">
    <property type="entry name" value="CENTROSOMAL PROTEIN-RELATED"/>
    <property type="match status" value="1"/>
</dbReference>
<feature type="domain" description="CC2D2A N-terminal C2" evidence="3">
    <location>
        <begin position="490"/>
        <end position="608"/>
    </location>
</feature>
<dbReference type="Pfam" id="PF15625">
    <property type="entry name" value="CC2D2AN-C2"/>
    <property type="match status" value="1"/>
</dbReference>
<feature type="compositionally biased region" description="Basic and acidic residues" evidence="2">
    <location>
        <begin position="28"/>
        <end position="40"/>
    </location>
</feature>
<feature type="coiled-coil region" evidence="1">
    <location>
        <begin position="228"/>
        <end position="295"/>
    </location>
</feature>
<dbReference type="InterPro" id="IPR035892">
    <property type="entry name" value="C2_domain_sf"/>
</dbReference>
<evidence type="ECO:0000256" key="1">
    <source>
        <dbReference type="SAM" id="Coils"/>
    </source>
</evidence>
<reference evidence="5 6" key="1">
    <citation type="submission" date="2024-03" db="EMBL/GenBank/DDBJ databases">
        <title>Complete genome sequence of the green alga Chloropicon roscoffensis RCC1871.</title>
        <authorList>
            <person name="Lemieux C."/>
            <person name="Pombert J.-F."/>
            <person name="Otis C."/>
            <person name="Turmel M."/>
        </authorList>
    </citation>
    <scope>NUCLEOTIDE SEQUENCE [LARGE SCALE GENOMIC DNA]</scope>
    <source>
        <strain evidence="5 6">RCC1871</strain>
    </source>
</reference>
<dbReference type="InterPro" id="IPR028928">
    <property type="entry name" value="CC2D2AN-C2"/>
</dbReference>
<dbReference type="GO" id="GO:1904491">
    <property type="term" value="P:protein localization to ciliary transition zone"/>
    <property type="evidence" value="ECO:0007669"/>
    <property type="project" value="TreeGrafter"/>
</dbReference>
<dbReference type="Pfam" id="PF24656">
    <property type="entry name" value="CEPT76_peptidase"/>
    <property type="match status" value="1"/>
</dbReference>